<keyword evidence="2" id="KW-1185">Reference proteome</keyword>
<dbReference type="EMBL" id="BMAV01017598">
    <property type="protein sequence ID" value="GFY69403.1"/>
    <property type="molecule type" value="Genomic_DNA"/>
</dbReference>
<proteinExistence type="predicted"/>
<reference evidence="1" key="1">
    <citation type="submission" date="2020-08" db="EMBL/GenBank/DDBJ databases">
        <title>Multicomponent nature underlies the extraordinary mechanical properties of spider dragline silk.</title>
        <authorList>
            <person name="Kono N."/>
            <person name="Nakamura H."/>
            <person name="Mori M."/>
            <person name="Yoshida Y."/>
            <person name="Ohtoshi R."/>
            <person name="Malay A.D."/>
            <person name="Moran D.A.P."/>
            <person name="Tomita M."/>
            <person name="Numata K."/>
            <person name="Arakawa K."/>
        </authorList>
    </citation>
    <scope>NUCLEOTIDE SEQUENCE</scope>
</reference>
<protein>
    <submittedName>
        <fullName evidence="1">Uncharacterized protein</fullName>
    </submittedName>
</protein>
<name>A0A8X6YEV6_9ARAC</name>
<dbReference type="Proteomes" id="UP000886998">
    <property type="component" value="Unassembled WGS sequence"/>
</dbReference>
<organism evidence="1 2">
    <name type="scientific">Trichonephila inaurata madagascariensis</name>
    <dbReference type="NCBI Taxonomy" id="2747483"/>
    <lineage>
        <taxon>Eukaryota</taxon>
        <taxon>Metazoa</taxon>
        <taxon>Ecdysozoa</taxon>
        <taxon>Arthropoda</taxon>
        <taxon>Chelicerata</taxon>
        <taxon>Arachnida</taxon>
        <taxon>Araneae</taxon>
        <taxon>Araneomorphae</taxon>
        <taxon>Entelegynae</taxon>
        <taxon>Araneoidea</taxon>
        <taxon>Nephilidae</taxon>
        <taxon>Trichonephila</taxon>
        <taxon>Trichonephila inaurata</taxon>
    </lineage>
</organism>
<gene>
    <name evidence="1" type="ORF">TNIN_334671</name>
</gene>
<comment type="caution">
    <text evidence="1">The sequence shown here is derived from an EMBL/GenBank/DDBJ whole genome shotgun (WGS) entry which is preliminary data.</text>
</comment>
<evidence type="ECO:0000313" key="2">
    <source>
        <dbReference type="Proteomes" id="UP000886998"/>
    </source>
</evidence>
<sequence>MVFSTSTGDDVILVIVAYLVIAETLLCNNDLDEHTAVFFNLVDDVITVVKDNFHLRQAGYSKRRPKNKKQLGLDLLPLLVVTCSKFIHHGLAVYHSQDPPKPFITRN</sequence>
<accession>A0A8X6YEV6</accession>
<dbReference type="AlphaFoldDB" id="A0A8X6YEV6"/>
<evidence type="ECO:0000313" key="1">
    <source>
        <dbReference type="EMBL" id="GFY69403.1"/>
    </source>
</evidence>